<accession>A0A0G0T3Q8</accession>
<dbReference type="Gene3D" id="3.30.420.430">
    <property type="match status" value="1"/>
</dbReference>
<keyword evidence="1" id="KW-0472">Membrane</keyword>
<feature type="domain" description="Bacterial Ig-like" evidence="2">
    <location>
        <begin position="327"/>
        <end position="393"/>
    </location>
</feature>
<dbReference type="EMBL" id="LBZM01000023">
    <property type="protein sequence ID" value="KKR71614.1"/>
    <property type="molecule type" value="Genomic_DNA"/>
</dbReference>
<comment type="caution">
    <text evidence="3">The sequence shown here is derived from an EMBL/GenBank/DDBJ whole genome shotgun (WGS) entry which is preliminary data.</text>
</comment>
<dbReference type="SUPFAM" id="SSF49363">
    <property type="entry name" value="Purple acid phosphatase, N-terminal domain"/>
    <property type="match status" value="1"/>
</dbReference>
<dbReference type="GO" id="GO:0046872">
    <property type="term" value="F:metal ion binding"/>
    <property type="evidence" value="ECO:0007669"/>
    <property type="project" value="InterPro"/>
</dbReference>
<feature type="transmembrane region" description="Helical" evidence="1">
    <location>
        <begin position="446"/>
        <end position="466"/>
    </location>
</feature>
<evidence type="ECO:0000256" key="1">
    <source>
        <dbReference type="SAM" id="Phobius"/>
    </source>
</evidence>
<dbReference type="InterPro" id="IPR008963">
    <property type="entry name" value="Purple_acid_Pase-like_N"/>
</dbReference>
<keyword evidence="1" id="KW-0812">Transmembrane</keyword>
<keyword evidence="1" id="KW-1133">Transmembrane helix</keyword>
<evidence type="ECO:0000313" key="4">
    <source>
        <dbReference type="Proteomes" id="UP000034664"/>
    </source>
</evidence>
<evidence type="ECO:0000313" key="3">
    <source>
        <dbReference type="EMBL" id="KKR71614.1"/>
    </source>
</evidence>
<reference evidence="3 4" key="1">
    <citation type="journal article" date="2015" name="Nature">
        <title>rRNA introns, odd ribosomes, and small enigmatic genomes across a large radiation of phyla.</title>
        <authorList>
            <person name="Brown C.T."/>
            <person name="Hug L.A."/>
            <person name="Thomas B.C."/>
            <person name="Sharon I."/>
            <person name="Castelle C.J."/>
            <person name="Singh A."/>
            <person name="Wilkins M.J."/>
            <person name="Williams K.H."/>
            <person name="Banfield J.F."/>
        </authorList>
    </citation>
    <scope>NUCLEOTIDE SEQUENCE [LARGE SCALE GENOMIC DNA]</scope>
</reference>
<protein>
    <recommendedName>
        <fullName evidence="2">Bacterial Ig-like domain-containing protein</fullName>
    </recommendedName>
</protein>
<name>A0A0G0T3Q8_9BACT</name>
<evidence type="ECO:0000259" key="2">
    <source>
        <dbReference type="Pfam" id="PF19077"/>
    </source>
</evidence>
<dbReference type="GO" id="GO:0003993">
    <property type="term" value="F:acid phosphatase activity"/>
    <property type="evidence" value="ECO:0007669"/>
    <property type="project" value="InterPro"/>
</dbReference>
<dbReference type="InterPro" id="IPR044016">
    <property type="entry name" value="Big_13"/>
</dbReference>
<sequence>MDLQPWIFAFRRSESPPKQNNNNHFTQTCFKFCEGGLIMLPEQTRIPTLAALVLIAALSVGGLFAYDRFSSFLGSARTGEINPPAHVTVTNITESSAVIAWKTTEPIAATVRYGSSDSIAYDIRDTDSIPKPYRIHYVQISDLPPGSMVSYEILLSSQPFPQTPIQLGPALANTPQALPIYGEIQTDLGTATQGALILGRLENGSTWSTFISDTTSWVLPIAPLRTSDLRAYYCQVQSCTATTSITLTILAEEGDSTVQTTLEETQPLINPIIIGQPYSVNPMNLEQETSTATVSAVKGVQATPTRKPTSWNVSILNPKEDISLRFPKPLIRGEGVPGTEVTITLESAAKQIDTIMVQDDGTWLWTPKLPLEPGIHTVTIETTDTKGKSVKLTRSFSIFKSGEQVLAASSPSATLAPSPTPSIVPTSTPILPTVTPTPDMPVSASFLPSVMFVAGGLILVLLGLAVL</sequence>
<dbReference type="Proteomes" id="UP000034664">
    <property type="component" value="Unassembled WGS sequence"/>
</dbReference>
<proteinExistence type="predicted"/>
<dbReference type="Pfam" id="PF19077">
    <property type="entry name" value="Big_13"/>
    <property type="match status" value="1"/>
</dbReference>
<organism evidence="3 4">
    <name type="scientific">Candidatus Roizmanbacteria bacterium GW2011_GWB1_40_7</name>
    <dbReference type="NCBI Taxonomy" id="1618482"/>
    <lineage>
        <taxon>Bacteria</taxon>
        <taxon>Candidatus Roizmaniibacteriota</taxon>
    </lineage>
</organism>
<gene>
    <name evidence="3" type="ORF">UU14_C0023G0014</name>
</gene>
<dbReference type="AlphaFoldDB" id="A0A0G0T3Q8"/>